<evidence type="ECO:0000256" key="7">
    <source>
        <dbReference type="ARBA" id="ARBA00035633"/>
    </source>
</evidence>
<dbReference type="InterPro" id="IPR036038">
    <property type="entry name" value="Aminotransferase-like"/>
</dbReference>
<dbReference type="SUPFAM" id="SSF56752">
    <property type="entry name" value="D-aminoacid aminotransferase-like PLP-dependent enzymes"/>
    <property type="match status" value="1"/>
</dbReference>
<accession>A0ABT4YS66</accession>
<gene>
    <name evidence="13" type="primary">pabC</name>
    <name evidence="13" type="ORF">PGX00_12370</name>
</gene>
<evidence type="ECO:0000256" key="8">
    <source>
        <dbReference type="ARBA" id="ARBA00035676"/>
    </source>
</evidence>
<dbReference type="NCBIfam" id="TIGR03461">
    <property type="entry name" value="pabC_Proteo"/>
    <property type="match status" value="1"/>
</dbReference>
<comment type="caution">
    <text evidence="13">The sequence shown here is derived from an EMBL/GenBank/DDBJ whole genome shotgun (WGS) entry which is preliminary data.</text>
</comment>
<evidence type="ECO:0000256" key="5">
    <source>
        <dbReference type="ARBA" id="ARBA00022909"/>
    </source>
</evidence>
<keyword evidence="6 13" id="KW-0456">Lyase</keyword>
<comment type="subunit">
    <text evidence="3">Homodimer.</text>
</comment>
<evidence type="ECO:0000256" key="11">
    <source>
        <dbReference type="RuleBase" id="RU004106"/>
    </source>
</evidence>
<evidence type="ECO:0000256" key="6">
    <source>
        <dbReference type="ARBA" id="ARBA00023239"/>
    </source>
</evidence>
<comment type="similarity">
    <text evidence="2 11">Belongs to the class-IV pyridoxal-phosphate-dependent aminotransferase family.</text>
</comment>
<evidence type="ECO:0000256" key="1">
    <source>
        <dbReference type="ARBA" id="ARBA00001933"/>
    </source>
</evidence>
<evidence type="ECO:0000313" key="13">
    <source>
        <dbReference type="EMBL" id="MDB1124404.1"/>
    </source>
</evidence>
<comment type="pathway">
    <text evidence="7">Cofactor biosynthesis; tetrahydrofolate biosynthesis; 4-aminobenzoate from chorismate: step 2/2.</text>
</comment>
<evidence type="ECO:0000256" key="2">
    <source>
        <dbReference type="ARBA" id="ARBA00009320"/>
    </source>
</evidence>
<proteinExistence type="inferred from homology"/>
<dbReference type="NCBIfam" id="NF004761">
    <property type="entry name" value="PRK06092.1"/>
    <property type="match status" value="1"/>
</dbReference>
<protein>
    <recommendedName>
        <fullName evidence="8 10">Aminodeoxychorismate lyase</fullName>
        <ecNumber evidence="8 10">4.1.3.38</ecNumber>
    </recommendedName>
</protein>
<evidence type="ECO:0000256" key="12">
    <source>
        <dbReference type="RuleBase" id="RU004516"/>
    </source>
</evidence>
<dbReference type="PANTHER" id="PTHR42743">
    <property type="entry name" value="AMINO-ACID AMINOTRANSFERASE"/>
    <property type="match status" value="1"/>
</dbReference>
<evidence type="ECO:0000256" key="9">
    <source>
        <dbReference type="ARBA" id="ARBA00049529"/>
    </source>
</evidence>
<dbReference type="InterPro" id="IPR018300">
    <property type="entry name" value="Aminotrans_IV_CS"/>
</dbReference>
<dbReference type="EC" id="4.1.3.38" evidence="8 10"/>
<reference evidence="13 14" key="1">
    <citation type="submission" date="2023-01" db="EMBL/GenBank/DDBJ databases">
        <title>Vibrio sp. KJ40-1 sp.nov, isolated from marine algae.</title>
        <authorList>
            <person name="Butt M."/>
            <person name="Kim J.M.J."/>
            <person name="Jeon C.O.C."/>
        </authorList>
    </citation>
    <scope>NUCLEOTIDE SEQUENCE [LARGE SCALE GENOMIC DNA]</scope>
    <source>
        <strain evidence="13 14">KJ40-1</strain>
    </source>
</reference>
<dbReference type="EMBL" id="JAQLOI010000001">
    <property type="protein sequence ID" value="MDB1124404.1"/>
    <property type="molecule type" value="Genomic_DNA"/>
</dbReference>
<dbReference type="Pfam" id="PF01063">
    <property type="entry name" value="Aminotran_4"/>
    <property type="match status" value="1"/>
</dbReference>
<dbReference type="PROSITE" id="PS00770">
    <property type="entry name" value="AA_TRANSFER_CLASS_4"/>
    <property type="match status" value="1"/>
</dbReference>
<dbReference type="Gene3D" id="3.30.470.10">
    <property type="match status" value="1"/>
</dbReference>
<dbReference type="InterPro" id="IPR043131">
    <property type="entry name" value="BCAT-like_N"/>
</dbReference>
<sequence>MFWVNGQPASMVSLSDRSFQYGDGCFTTILTKNGEIQQWPLHIERMQSCLDLLAIKMPDWEQVKAWLDQAALLETLAGLKLHISRGEGGRGYSSVGTGSSTITISSFSYPPHYLDWQKKGVDLGVCQHKLGIMPLLAGHKHNNRLEQVLLKREMDQSEFQDGVVMNIYDHVVETTMANLFWSKNDVLHTPSLHLSGVAGIIRRVILNSAQDSGLEVSIGNFSLAHLLDADEIFITNSILGVAPVTKIDKLFFPIGAITRHFQENLHS</sequence>
<keyword evidence="4 12" id="KW-0663">Pyridoxal phosphate</keyword>
<name>A0ABT4YS66_9VIBR</name>
<dbReference type="InterPro" id="IPR017824">
    <property type="entry name" value="Aminodeoxychorismate_lyase_IV"/>
</dbReference>
<dbReference type="GO" id="GO:0008696">
    <property type="term" value="F:4-amino-4-deoxychorismate lyase activity"/>
    <property type="evidence" value="ECO:0007669"/>
    <property type="project" value="UniProtKB-EC"/>
</dbReference>
<comment type="catalytic activity">
    <reaction evidence="9">
        <text>4-amino-4-deoxychorismate = 4-aminobenzoate + pyruvate + H(+)</text>
        <dbReference type="Rhea" id="RHEA:16201"/>
        <dbReference type="ChEBI" id="CHEBI:15361"/>
        <dbReference type="ChEBI" id="CHEBI:15378"/>
        <dbReference type="ChEBI" id="CHEBI:17836"/>
        <dbReference type="ChEBI" id="CHEBI:58406"/>
        <dbReference type="EC" id="4.1.3.38"/>
    </reaction>
</comment>
<evidence type="ECO:0000256" key="4">
    <source>
        <dbReference type="ARBA" id="ARBA00022898"/>
    </source>
</evidence>
<dbReference type="InterPro" id="IPR050571">
    <property type="entry name" value="Class-IV_PLP-Dep_Aminotrnsfr"/>
</dbReference>
<dbReference type="InterPro" id="IPR043132">
    <property type="entry name" value="BCAT-like_C"/>
</dbReference>
<dbReference type="Gene3D" id="3.20.10.10">
    <property type="entry name" value="D-amino Acid Aminotransferase, subunit A, domain 2"/>
    <property type="match status" value="1"/>
</dbReference>
<dbReference type="RefSeq" id="WP_272136851.1">
    <property type="nucleotide sequence ID" value="NZ_JAQLOI010000001.1"/>
</dbReference>
<comment type="cofactor">
    <cofactor evidence="1 12">
        <name>pyridoxal 5'-phosphate</name>
        <dbReference type="ChEBI" id="CHEBI:597326"/>
    </cofactor>
</comment>
<dbReference type="InterPro" id="IPR001544">
    <property type="entry name" value="Aminotrans_IV"/>
</dbReference>
<organism evidence="13 14">
    <name type="scientific">Vibrio algarum</name>
    <dbReference type="NCBI Taxonomy" id="3020714"/>
    <lineage>
        <taxon>Bacteria</taxon>
        <taxon>Pseudomonadati</taxon>
        <taxon>Pseudomonadota</taxon>
        <taxon>Gammaproteobacteria</taxon>
        <taxon>Vibrionales</taxon>
        <taxon>Vibrionaceae</taxon>
        <taxon>Vibrio</taxon>
    </lineage>
</organism>
<keyword evidence="14" id="KW-1185">Reference proteome</keyword>
<keyword evidence="5" id="KW-0289">Folate biosynthesis</keyword>
<dbReference type="CDD" id="cd01559">
    <property type="entry name" value="ADCL_like"/>
    <property type="match status" value="1"/>
</dbReference>
<evidence type="ECO:0000256" key="3">
    <source>
        <dbReference type="ARBA" id="ARBA00011738"/>
    </source>
</evidence>
<dbReference type="PANTHER" id="PTHR42743:SF2">
    <property type="entry name" value="AMINODEOXYCHORISMATE LYASE"/>
    <property type="match status" value="1"/>
</dbReference>
<evidence type="ECO:0000313" key="14">
    <source>
        <dbReference type="Proteomes" id="UP001210678"/>
    </source>
</evidence>
<dbReference type="Proteomes" id="UP001210678">
    <property type="component" value="Unassembled WGS sequence"/>
</dbReference>
<evidence type="ECO:0000256" key="10">
    <source>
        <dbReference type="NCBIfam" id="TIGR03461"/>
    </source>
</evidence>